<dbReference type="Proteomes" id="UP000054408">
    <property type="component" value="Unassembled WGS sequence"/>
</dbReference>
<dbReference type="InterPro" id="IPR029052">
    <property type="entry name" value="Metallo-depent_PP-like"/>
</dbReference>
<dbReference type="PROSITE" id="PS50053">
    <property type="entry name" value="UBIQUITIN_2"/>
    <property type="match status" value="1"/>
</dbReference>
<dbReference type="PRINTS" id="PR00114">
    <property type="entry name" value="STPHPHTASE"/>
</dbReference>
<protein>
    <recommendedName>
        <fullName evidence="4">Serine/threonine-protein phosphatase</fullName>
        <ecNumber evidence="4">3.1.3.16</ecNumber>
    </recommendedName>
</protein>
<evidence type="ECO:0000259" key="7">
    <source>
        <dbReference type="PROSITE" id="PS50222"/>
    </source>
</evidence>
<dbReference type="EMBL" id="GL349438">
    <property type="protein sequence ID" value="KNC54617.1"/>
    <property type="molecule type" value="Genomic_DNA"/>
</dbReference>
<dbReference type="SUPFAM" id="SSF47473">
    <property type="entry name" value="EF-hand"/>
    <property type="match status" value="1"/>
</dbReference>
<dbReference type="PROSITE" id="PS50222">
    <property type="entry name" value="EF_HAND_2"/>
    <property type="match status" value="2"/>
</dbReference>
<dbReference type="InterPro" id="IPR002048">
    <property type="entry name" value="EF_hand_dom"/>
</dbReference>
<comment type="catalytic activity">
    <reaction evidence="4">
        <text>O-phospho-L-threonyl-[protein] + H2O = L-threonyl-[protein] + phosphate</text>
        <dbReference type="Rhea" id="RHEA:47004"/>
        <dbReference type="Rhea" id="RHEA-COMP:11060"/>
        <dbReference type="Rhea" id="RHEA-COMP:11605"/>
        <dbReference type="ChEBI" id="CHEBI:15377"/>
        <dbReference type="ChEBI" id="CHEBI:30013"/>
        <dbReference type="ChEBI" id="CHEBI:43474"/>
        <dbReference type="ChEBI" id="CHEBI:61977"/>
        <dbReference type="EC" id="3.1.3.16"/>
    </reaction>
</comment>
<dbReference type="eggNOG" id="KOG0375">
    <property type="taxonomic scope" value="Eukaryota"/>
</dbReference>
<dbReference type="GeneID" id="25561220"/>
<organism evidence="8 9">
    <name type="scientific">Thecamonas trahens ATCC 50062</name>
    <dbReference type="NCBI Taxonomy" id="461836"/>
    <lineage>
        <taxon>Eukaryota</taxon>
        <taxon>Apusozoa</taxon>
        <taxon>Apusomonadida</taxon>
        <taxon>Apusomonadidae</taxon>
        <taxon>Thecamonas</taxon>
    </lineage>
</organism>
<dbReference type="InterPro" id="IPR011992">
    <property type="entry name" value="EF-hand-dom_pair"/>
</dbReference>
<keyword evidence="3" id="KW-0106">Calcium</keyword>
<dbReference type="Gene3D" id="3.10.20.90">
    <property type="entry name" value="Phosphatidylinositol 3-kinase Catalytic Subunit, Chain A, domain 1"/>
    <property type="match status" value="1"/>
</dbReference>
<dbReference type="STRING" id="461836.A0A0L0DQR0"/>
<dbReference type="SMART" id="SM00156">
    <property type="entry name" value="PP2Ac"/>
    <property type="match status" value="1"/>
</dbReference>
<gene>
    <name evidence="8" type="ORF">AMSG_01471</name>
</gene>
<feature type="domain" description="Ubiquitin-like" evidence="6">
    <location>
        <begin position="236"/>
        <end position="294"/>
    </location>
</feature>
<dbReference type="SUPFAM" id="SSF54236">
    <property type="entry name" value="Ubiquitin-like"/>
    <property type="match status" value="1"/>
</dbReference>
<dbReference type="GO" id="GO:0033192">
    <property type="term" value="F:calmodulin-dependent protein phosphatase activity"/>
    <property type="evidence" value="ECO:0007669"/>
    <property type="project" value="InterPro"/>
</dbReference>
<evidence type="ECO:0000256" key="1">
    <source>
        <dbReference type="ARBA" id="ARBA00008294"/>
    </source>
</evidence>
<reference evidence="8 9" key="1">
    <citation type="submission" date="2010-05" db="EMBL/GenBank/DDBJ databases">
        <title>The Genome Sequence of Thecamonas trahens ATCC 50062.</title>
        <authorList>
            <consortium name="The Broad Institute Genome Sequencing Platform"/>
            <person name="Russ C."/>
            <person name="Cuomo C."/>
            <person name="Shea T."/>
            <person name="Young S.K."/>
            <person name="Zeng Q."/>
            <person name="Koehrsen M."/>
            <person name="Haas B."/>
            <person name="Borodovsky M."/>
            <person name="Guigo R."/>
            <person name="Alvarado L."/>
            <person name="Berlin A."/>
            <person name="Bochicchio J."/>
            <person name="Borenstein D."/>
            <person name="Chapman S."/>
            <person name="Chen Z."/>
            <person name="Freedman E."/>
            <person name="Gellesch M."/>
            <person name="Goldberg J."/>
            <person name="Griggs A."/>
            <person name="Gujja S."/>
            <person name="Heilman E."/>
            <person name="Heiman D."/>
            <person name="Hepburn T."/>
            <person name="Howarth C."/>
            <person name="Jen D."/>
            <person name="Larson L."/>
            <person name="Mehta T."/>
            <person name="Park D."/>
            <person name="Pearson M."/>
            <person name="Roberts A."/>
            <person name="Saif S."/>
            <person name="Shenoy N."/>
            <person name="Sisk P."/>
            <person name="Stolte C."/>
            <person name="Sykes S."/>
            <person name="Thomson T."/>
            <person name="Walk T."/>
            <person name="White J."/>
            <person name="Yandava C."/>
            <person name="Burger G."/>
            <person name="Gray M.W."/>
            <person name="Holland P.W.H."/>
            <person name="King N."/>
            <person name="Lang F.B.F."/>
            <person name="Roger A.J."/>
            <person name="Ruiz-Trillo I."/>
            <person name="Lander E."/>
            <person name="Nusbaum C."/>
        </authorList>
    </citation>
    <scope>NUCLEOTIDE SEQUENCE [LARGE SCALE GENOMIC DNA]</scope>
    <source>
        <strain evidence="8 9">ATCC 50062</strain>
    </source>
</reference>
<keyword evidence="2" id="KW-0677">Repeat</keyword>
<dbReference type="CDD" id="cd00051">
    <property type="entry name" value="EFh"/>
    <property type="match status" value="1"/>
</dbReference>
<dbReference type="PANTHER" id="PTHR45673">
    <property type="entry name" value="SERINE/THREONINE-PROTEIN PHOSPHATASE 2B CATALYTIC SUBUNIT 1-RELATED"/>
    <property type="match status" value="1"/>
</dbReference>
<dbReference type="CDD" id="cd17039">
    <property type="entry name" value="Ubl_ubiquitin_like"/>
    <property type="match status" value="1"/>
</dbReference>
<dbReference type="Pfam" id="PF13499">
    <property type="entry name" value="EF-hand_7"/>
    <property type="match status" value="1"/>
</dbReference>
<evidence type="ECO:0000256" key="2">
    <source>
        <dbReference type="ARBA" id="ARBA00022737"/>
    </source>
</evidence>
<dbReference type="InterPro" id="IPR006186">
    <property type="entry name" value="Ser/Thr-sp_prot-phosphatase"/>
</dbReference>
<dbReference type="Pfam" id="PF00149">
    <property type="entry name" value="Metallophos"/>
    <property type="match status" value="1"/>
</dbReference>
<dbReference type="FunFam" id="1.10.238.10:FF:000178">
    <property type="entry name" value="Calmodulin-2 A"/>
    <property type="match status" value="1"/>
</dbReference>
<evidence type="ECO:0000256" key="3">
    <source>
        <dbReference type="ARBA" id="ARBA00022837"/>
    </source>
</evidence>
<evidence type="ECO:0000313" key="8">
    <source>
        <dbReference type="EMBL" id="KNC54617.1"/>
    </source>
</evidence>
<name>A0A0L0DQR0_THETB</name>
<dbReference type="GO" id="GO:0097720">
    <property type="term" value="P:calcineurin-mediated signaling"/>
    <property type="evidence" value="ECO:0007669"/>
    <property type="project" value="InterPro"/>
</dbReference>
<feature type="region of interest" description="Disordered" evidence="5">
    <location>
        <begin position="185"/>
        <end position="223"/>
    </location>
</feature>
<comment type="similarity">
    <text evidence="1 4">Belongs to the PPP phosphatase family.</text>
</comment>
<dbReference type="InterPro" id="IPR018247">
    <property type="entry name" value="EF_Hand_1_Ca_BS"/>
</dbReference>
<keyword evidence="9" id="KW-1185">Reference proteome</keyword>
<feature type="compositionally biased region" description="Basic residues" evidence="5">
    <location>
        <begin position="206"/>
        <end position="219"/>
    </location>
</feature>
<dbReference type="GO" id="GO:0005509">
    <property type="term" value="F:calcium ion binding"/>
    <property type="evidence" value="ECO:0007669"/>
    <property type="project" value="InterPro"/>
</dbReference>
<dbReference type="Gene3D" id="3.60.21.10">
    <property type="match status" value="1"/>
</dbReference>
<dbReference type="SMART" id="SM00054">
    <property type="entry name" value="EFh"/>
    <property type="match status" value="2"/>
</dbReference>
<dbReference type="AlphaFoldDB" id="A0A0L0DQR0"/>
<dbReference type="Pfam" id="PF00240">
    <property type="entry name" value="ubiquitin"/>
    <property type="match status" value="1"/>
</dbReference>
<dbReference type="Gene3D" id="1.10.238.10">
    <property type="entry name" value="EF-hand"/>
    <property type="match status" value="1"/>
</dbReference>
<accession>A0A0L0DQR0</accession>
<dbReference type="InterPro" id="IPR043360">
    <property type="entry name" value="PP2B"/>
</dbReference>
<evidence type="ECO:0000259" key="6">
    <source>
        <dbReference type="PROSITE" id="PS50053"/>
    </source>
</evidence>
<dbReference type="RefSeq" id="XP_013761524.1">
    <property type="nucleotide sequence ID" value="XM_013906070.1"/>
</dbReference>
<evidence type="ECO:0000256" key="4">
    <source>
        <dbReference type="RuleBase" id="RU004273"/>
    </source>
</evidence>
<feature type="domain" description="EF-hand" evidence="7">
    <location>
        <begin position="8"/>
        <end position="43"/>
    </location>
</feature>
<dbReference type="EC" id="3.1.3.16" evidence="4"/>
<dbReference type="PROSITE" id="PS00125">
    <property type="entry name" value="SER_THR_PHOSPHATASE"/>
    <property type="match status" value="1"/>
</dbReference>
<dbReference type="InterPro" id="IPR029071">
    <property type="entry name" value="Ubiquitin-like_domsf"/>
</dbReference>
<sequence>MGLGLTQEQIATFRVKFDELDADGSGYITADELGALAAAISTDDDVADVDELMAEADVDDDGQISFFEFCKIMSEAQADNYRLIWEVYRYATGGSGLLTEKALGKLMSKAGRAKYAKSSGSSIGMIDEANLRTLHGVNPLYTQQVAASADRSARKKLISVLESEERKELSLEAFARALGHEGTIDELSDLSGSGSGSDTVSDNAPKSRKRRGGPKRRAGQRAGGVPTIAAHEFFLGKTYDIEFQPALTVKELHKAVAKAAAEPVANVRLFHNGFELEAKDGTTCGELGMEANETQVHVLYHPRTNKLSWGDAVGADGELDLDVIFKHFEHEGAISDSFAKKLVKKATRHFQAQPTMIEVAGPITVVGDIHGQFFDLRNIFEAGGALGDRKYLFLGDYVDRGYFSTETVLFLLAAVLRYPDKVFMLRGNHESASQAAKASGSGSEITRKLSQKMLDSLINMYQSMSPCALLESTPGSGHKFFCCHGGIAKAFPKVSKLATFDRTPEDERIAKGKLKEIMWNDPAPDHDFSDDDEAHPRARTQSGASTSSKRDWAKSKRGRNIYTFSLAATKAFLARNNIRGIIRGHQQKPGYSVSKPGPFGIPAVITVFSAPNYVDQSLAMGGVAKFDKGNKLSLKEYTWSFHPVYHNGAHLTKPFEKNYVMEAFLVYLSHFHPKILKTVSLVHLRSTIEARKFIAVMRARGHDVTLADLQEATSDWDYLKANLLEVLSHSKSPSVRAFRRDKLKRKTGSNWAKGFDHLAYSILAEAQNEVEEITYDV</sequence>
<dbReference type="PROSITE" id="PS00018">
    <property type="entry name" value="EF_HAND_1"/>
    <property type="match status" value="2"/>
</dbReference>
<feature type="region of interest" description="Disordered" evidence="5">
    <location>
        <begin position="520"/>
        <end position="552"/>
    </location>
</feature>
<keyword evidence="4" id="KW-0378">Hydrolase</keyword>
<evidence type="ECO:0000256" key="5">
    <source>
        <dbReference type="SAM" id="MobiDB-lite"/>
    </source>
</evidence>
<dbReference type="InterPro" id="IPR004843">
    <property type="entry name" value="Calcineurin-like_PHP"/>
</dbReference>
<evidence type="ECO:0000313" key="9">
    <source>
        <dbReference type="Proteomes" id="UP000054408"/>
    </source>
</evidence>
<dbReference type="InterPro" id="IPR000626">
    <property type="entry name" value="Ubiquitin-like_dom"/>
</dbReference>
<dbReference type="eggNOG" id="KOG0027">
    <property type="taxonomic scope" value="Eukaryota"/>
</dbReference>
<feature type="domain" description="EF-hand" evidence="7">
    <location>
        <begin position="44"/>
        <end position="79"/>
    </location>
</feature>
<dbReference type="SUPFAM" id="SSF56300">
    <property type="entry name" value="Metallo-dependent phosphatases"/>
    <property type="match status" value="1"/>
</dbReference>
<proteinExistence type="inferred from homology"/>
<dbReference type="GO" id="GO:0043226">
    <property type="term" value="C:organelle"/>
    <property type="evidence" value="ECO:0007669"/>
    <property type="project" value="UniProtKB-ARBA"/>
</dbReference>
<feature type="compositionally biased region" description="Low complexity" evidence="5">
    <location>
        <begin position="189"/>
        <end position="198"/>
    </location>
</feature>